<gene>
    <name evidence="3" type="ORF">METZ01_LOCUS488534</name>
</gene>
<dbReference type="PANTHER" id="PTHR42964">
    <property type="entry name" value="ENOYL-COA HYDRATASE"/>
    <property type="match status" value="1"/>
</dbReference>
<protein>
    <recommendedName>
        <fullName evidence="2">Enoyl-CoA hydratase/isomerase domain-containing protein</fullName>
    </recommendedName>
</protein>
<comment type="similarity">
    <text evidence="1">Belongs to the enoyl-CoA hydratase/isomerase family.</text>
</comment>
<dbReference type="Gene3D" id="3.90.226.10">
    <property type="entry name" value="2-enoyl-CoA Hydratase, Chain A, domain 1"/>
    <property type="match status" value="1"/>
</dbReference>
<feature type="domain" description="Enoyl-CoA hydratase/isomerase" evidence="2">
    <location>
        <begin position="14"/>
        <end position="108"/>
    </location>
</feature>
<evidence type="ECO:0000313" key="3">
    <source>
        <dbReference type="EMBL" id="SVE35680.1"/>
    </source>
</evidence>
<organism evidence="3">
    <name type="scientific">marine metagenome</name>
    <dbReference type="NCBI Taxonomy" id="408172"/>
    <lineage>
        <taxon>unclassified sequences</taxon>
        <taxon>metagenomes</taxon>
        <taxon>ecological metagenomes</taxon>
    </lineage>
</organism>
<accession>A0A383CUH1</accession>
<dbReference type="PANTHER" id="PTHR42964:SF1">
    <property type="entry name" value="POLYKETIDE BIOSYNTHESIS ENOYL-COA HYDRATASE PKSH-RELATED"/>
    <property type="match status" value="1"/>
</dbReference>
<feature type="non-terminal residue" evidence="3">
    <location>
        <position position="109"/>
    </location>
</feature>
<dbReference type="InterPro" id="IPR045004">
    <property type="entry name" value="ECH_dom"/>
</dbReference>
<evidence type="ECO:0000259" key="2">
    <source>
        <dbReference type="Pfam" id="PF16113"/>
    </source>
</evidence>
<dbReference type="EMBL" id="UINC01211682">
    <property type="protein sequence ID" value="SVE35680.1"/>
    <property type="molecule type" value="Genomic_DNA"/>
</dbReference>
<name>A0A383CUH1_9ZZZZ</name>
<dbReference type="InterPro" id="IPR051683">
    <property type="entry name" value="Enoyl-CoA_Hydratase/Isomerase"/>
</dbReference>
<evidence type="ECO:0000256" key="1">
    <source>
        <dbReference type="ARBA" id="ARBA00005254"/>
    </source>
</evidence>
<dbReference type="Pfam" id="PF16113">
    <property type="entry name" value="ECH_2"/>
    <property type="match status" value="1"/>
</dbReference>
<sequence length="109" mass="11821">MTEVLLETLSDGVATLTMNRPERRNALSSDMLDGLLHALPRMAEDKRVRVVVLTGAGKAFCAGGDVKAMAEGKEFTEKTLEAKAHALRASMEVSSWLHNMPKPTIAMVP</sequence>
<dbReference type="GO" id="GO:0008300">
    <property type="term" value="P:isoprenoid catabolic process"/>
    <property type="evidence" value="ECO:0007669"/>
    <property type="project" value="TreeGrafter"/>
</dbReference>
<dbReference type="AlphaFoldDB" id="A0A383CUH1"/>
<reference evidence="3" key="1">
    <citation type="submission" date="2018-05" db="EMBL/GenBank/DDBJ databases">
        <authorList>
            <person name="Lanie J.A."/>
            <person name="Ng W.-L."/>
            <person name="Kazmierczak K.M."/>
            <person name="Andrzejewski T.M."/>
            <person name="Davidsen T.M."/>
            <person name="Wayne K.J."/>
            <person name="Tettelin H."/>
            <person name="Glass J.I."/>
            <person name="Rusch D."/>
            <person name="Podicherti R."/>
            <person name="Tsui H.-C.T."/>
            <person name="Winkler M.E."/>
        </authorList>
    </citation>
    <scope>NUCLEOTIDE SEQUENCE</scope>
</reference>
<dbReference type="CDD" id="cd06558">
    <property type="entry name" value="crotonase-like"/>
    <property type="match status" value="1"/>
</dbReference>
<dbReference type="SUPFAM" id="SSF52096">
    <property type="entry name" value="ClpP/crotonase"/>
    <property type="match status" value="1"/>
</dbReference>
<dbReference type="InterPro" id="IPR029045">
    <property type="entry name" value="ClpP/crotonase-like_dom_sf"/>
</dbReference>
<proteinExistence type="inferred from homology"/>